<feature type="transmembrane region" description="Helical" evidence="16">
    <location>
        <begin position="567"/>
        <end position="587"/>
    </location>
</feature>
<name>A0A934WRJ8_9FIRM</name>
<keyword evidence="13 16" id="KW-0472">Membrane</keyword>
<feature type="transmembrane region" description="Helical" evidence="16">
    <location>
        <begin position="502"/>
        <end position="525"/>
    </location>
</feature>
<keyword evidence="3" id="KW-0813">Transport</keyword>
<keyword evidence="15" id="KW-0175">Coiled coil</keyword>
<feature type="transmembrane region" description="Helical" evidence="16">
    <location>
        <begin position="787"/>
        <end position="809"/>
    </location>
</feature>
<dbReference type="InterPro" id="IPR041069">
    <property type="entry name" value="FeoB_Cyto"/>
</dbReference>
<reference evidence="18" key="1">
    <citation type="submission" date="2021-01" db="EMBL/GenBank/DDBJ databases">
        <title>Genome public.</title>
        <authorList>
            <person name="Liu C."/>
            <person name="Sun Q."/>
        </authorList>
    </citation>
    <scope>NUCLEOTIDE SEQUENCE</scope>
    <source>
        <strain evidence="18">M6</strain>
    </source>
</reference>
<feature type="transmembrane region" description="Helical" evidence="16">
    <location>
        <begin position="537"/>
        <end position="561"/>
    </location>
</feature>
<evidence type="ECO:0000256" key="11">
    <source>
        <dbReference type="ARBA" id="ARBA00023065"/>
    </source>
</evidence>
<dbReference type="SUPFAM" id="SSF52540">
    <property type="entry name" value="P-loop containing nucleoside triphosphate hydrolases"/>
    <property type="match status" value="1"/>
</dbReference>
<feature type="transmembrane region" description="Helical" evidence="16">
    <location>
        <begin position="718"/>
        <end position="747"/>
    </location>
</feature>
<dbReference type="Proteomes" id="UP000633365">
    <property type="component" value="Unassembled WGS sequence"/>
</dbReference>
<dbReference type="EMBL" id="JAEQMG010000061">
    <property type="protein sequence ID" value="MBK6088462.1"/>
    <property type="molecule type" value="Genomic_DNA"/>
</dbReference>
<dbReference type="Pfam" id="PF17910">
    <property type="entry name" value="FeoB_Cyto"/>
    <property type="match status" value="1"/>
</dbReference>
<keyword evidence="11" id="KW-0406">Ion transport</keyword>
<dbReference type="AlphaFoldDB" id="A0A934WRJ8"/>
<dbReference type="GO" id="GO:0005525">
    <property type="term" value="F:GTP binding"/>
    <property type="evidence" value="ECO:0007669"/>
    <property type="project" value="UniProtKB-KW"/>
</dbReference>
<evidence type="ECO:0000256" key="12">
    <source>
        <dbReference type="ARBA" id="ARBA00023134"/>
    </source>
</evidence>
<evidence type="ECO:0000256" key="15">
    <source>
        <dbReference type="SAM" id="Coils"/>
    </source>
</evidence>
<keyword evidence="7 16" id="KW-0812">Transmembrane</keyword>
<dbReference type="InterPro" id="IPR005225">
    <property type="entry name" value="Small_GTP-bd"/>
</dbReference>
<accession>A0A934WRJ8</accession>
<evidence type="ECO:0000256" key="6">
    <source>
        <dbReference type="ARBA" id="ARBA00022519"/>
    </source>
</evidence>
<evidence type="ECO:0000256" key="9">
    <source>
        <dbReference type="ARBA" id="ARBA00022989"/>
    </source>
</evidence>
<keyword evidence="4" id="KW-1003">Cell membrane</keyword>
<dbReference type="InterPro" id="IPR030389">
    <property type="entry name" value="G_FEOB_dom"/>
</dbReference>
<evidence type="ECO:0000256" key="14">
    <source>
        <dbReference type="ARBA" id="ARBA00031200"/>
    </source>
</evidence>
<dbReference type="PANTHER" id="PTHR43185">
    <property type="entry name" value="FERROUS IRON TRANSPORT PROTEIN B"/>
    <property type="match status" value="1"/>
</dbReference>
<evidence type="ECO:0000256" key="3">
    <source>
        <dbReference type="ARBA" id="ARBA00022448"/>
    </source>
</evidence>
<dbReference type="Pfam" id="PF07670">
    <property type="entry name" value="Gate"/>
    <property type="match status" value="2"/>
</dbReference>
<feature type="transmembrane region" description="Helical" evidence="16">
    <location>
        <begin position="665"/>
        <end position="683"/>
    </location>
</feature>
<protein>
    <recommendedName>
        <fullName evidence="2">Fe(2+) transporter FeoB</fullName>
    </recommendedName>
    <alternativeName>
        <fullName evidence="14">Ferrous iron transport protein B</fullName>
    </alternativeName>
</protein>
<dbReference type="InterPro" id="IPR027417">
    <property type="entry name" value="P-loop_NTPase"/>
</dbReference>
<keyword evidence="10" id="KW-0408">Iron</keyword>
<dbReference type="PROSITE" id="PS51711">
    <property type="entry name" value="G_FEOB"/>
    <property type="match status" value="1"/>
</dbReference>
<keyword evidence="5" id="KW-0410">Iron transport</keyword>
<evidence type="ECO:0000256" key="13">
    <source>
        <dbReference type="ARBA" id="ARBA00023136"/>
    </source>
</evidence>
<keyword evidence="9 16" id="KW-1133">Transmembrane helix</keyword>
<evidence type="ECO:0000256" key="2">
    <source>
        <dbReference type="ARBA" id="ARBA00022371"/>
    </source>
</evidence>
<evidence type="ECO:0000256" key="16">
    <source>
        <dbReference type="SAM" id="Phobius"/>
    </source>
</evidence>
<feature type="transmembrane region" description="Helical" evidence="16">
    <location>
        <begin position="281"/>
        <end position="302"/>
    </location>
</feature>
<dbReference type="NCBIfam" id="TIGR00231">
    <property type="entry name" value="small_GTP"/>
    <property type="match status" value="1"/>
</dbReference>
<keyword evidence="12" id="KW-0342">GTP-binding</keyword>
<dbReference type="PANTHER" id="PTHR43185:SF1">
    <property type="entry name" value="FE(2+) TRANSPORTER FEOB"/>
    <property type="match status" value="1"/>
</dbReference>
<dbReference type="Pfam" id="PF07664">
    <property type="entry name" value="FeoB_C"/>
    <property type="match status" value="1"/>
</dbReference>
<evidence type="ECO:0000256" key="1">
    <source>
        <dbReference type="ARBA" id="ARBA00004429"/>
    </source>
</evidence>
<feature type="transmembrane region" description="Helical" evidence="16">
    <location>
        <begin position="626"/>
        <end position="645"/>
    </location>
</feature>
<dbReference type="Pfam" id="PF02421">
    <property type="entry name" value="FeoB_N"/>
    <property type="match status" value="1"/>
</dbReference>
<dbReference type="InterPro" id="IPR011642">
    <property type="entry name" value="Gate_dom"/>
</dbReference>
<dbReference type="InterPro" id="IPR011640">
    <property type="entry name" value="Fe2_transport_prot_B_C"/>
</dbReference>
<feature type="coiled-coil region" evidence="15">
    <location>
        <begin position="214"/>
        <end position="241"/>
    </location>
</feature>
<comment type="caution">
    <text evidence="18">The sequence shown here is derived from an EMBL/GenBank/DDBJ whole genome shotgun (WGS) entry which is preliminary data.</text>
</comment>
<evidence type="ECO:0000313" key="18">
    <source>
        <dbReference type="EMBL" id="MBK6088462.1"/>
    </source>
</evidence>
<evidence type="ECO:0000259" key="17">
    <source>
        <dbReference type="PROSITE" id="PS51711"/>
    </source>
</evidence>
<evidence type="ECO:0000256" key="4">
    <source>
        <dbReference type="ARBA" id="ARBA00022475"/>
    </source>
</evidence>
<keyword evidence="19" id="KW-1185">Reference proteome</keyword>
<evidence type="ECO:0000256" key="10">
    <source>
        <dbReference type="ARBA" id="ARBA00023004"/>
    </source>
</evidence>
<dbReference type="FunFam" id="3.40.50.300:FF:000426">
    <property type="entry name" value="Ferrous iron transport protein B"/>
    <property type="match status" value="1"/>
</dbReference>
<evidence type="ECO:0000256" key="8">
    <source>
        <dbReference type="ARBA" id="ARBA00022741"/>
    </source>
</evidence>
<organism evidence="18 19">
    <name type="scientific">Ruminococcus difficilis</name>
    <dbReference type="NCBI Taxonomy" id="2763069"/>
    <lineage>
        <taxon>Bacteria</taxon>
        <taxon>Bacillati</taxon>
        <taxon>Bacillota</taxon>
        <taxon>Clostridia</taxon>
        <taxon>Eubacteriales</taxon>
        <taxon>Oscillospiraceae</taxon>
        <taxon>Ruminococcus</taxon>
    </lineage>
</organism>
<dbReference type="CDD" id="cd01879">
    <property type="entry name" value="FeoB"/>
    <property type="match status" value="1"/>
</dbReference>
<proteinExistence type="predicted"/>
<feature type="transmembrane region" description="Helical" evidence="16">
    <location>
        <begin position="458"/>
        <end position="482"/>
    </location>
</feature>
<keyword evidence="8" id="KW-0547">Nucleotide-binding</keyword>
<dbReference type="GO" id="GO:0015093">
    <property type="term" value="F:ferrous iron transmembrane transporter activity"/>
    <property type="evidence" value="ECO:0007669"/>
    <property type="project" value="InterPro"/>
</dbReference>
<evidence type="ECO:0000256" key="5">
    <source>
        <dbReference type="ARBA" id="ARBA00022496"/>
    </source>
</evidence>
<dbReference type="InterPro" id="IPR050860">
    <property type="entry name" value="FeoB_GTPase"/>
</dbReference>
<dbReference type="Gene3D" id="1.10.287.1770">
    <property type="match status" value="1"/>
</dbReference>
<keyword evidence="6" id="KW-0997">Cell inner membrane</keyword>
<sequence length="825" mass="90180">MNIKIALAGNPNSGKTTLFNALTGANQFVGNWPGVTVEKKEGKLKKHSDVTITDLPGIYSLSPYTMEEVVARNYLIDERPDAILNIVDGTNLERNLYLTTQLCELGIPVVIAVNMMDVVEKTGVRINTEELSRQLGCKVVSISALKGKGVMDAAEEAIKAAEEKKPVPKHPFDGSVEHAIAHIEEACVHDMPEEEQRWYAVKIFERDDKVMEKLNLSKETLDHIEKDIKAVEEEYDDDAESIITNERYVYIGKIINSVYKNKQKGQLSTSDKIDKIVTNRWLGLPIFMVVMFLVYYISMVTVGTAATDWMNDGVFGDGFHLFGIGTAQYEEHADAIGKLTGAAESAGNEDLLAALDFESEKYDADKAVTSVKSFAASVKDSDESTFEVEDEETLEVKNETITGKDVKDAAEIFVKNEGKPDDPAEFGVWVPGIPVIVGNWLEAANAPEWLSSLILDGIIAGVGAVLGFVPQMLVLFLLLAFLESCGYMARIAFVLDRIFRRFGLSGKSFIPILIGTGCGIPGIMASRTIENERDRRMTIMTTTFIPCGAKVPFIAMIAGAIFGGSPWVATSAYFIGMAAIIISGIMLKKTKPFAGEPAPFVMELPAYHWPTLGNVLRSMWERGWSFIKKAGTIILLSTIVLWFLSRFGWVDGAFTMLGEEEIGNSILAVIGNGIAWIFAPLGWGNWQAAVASITGLIAKENIVGTMGVLYGGGEMSTWAALASVFTGVTGFSFLVFNLLCAPCFAAMGAIRREMNSGKWTAFAIAYQCGFAYVIALCINQIGGAFTGNLNVIGLIVAILLIAFMLYMLFRPYKEANKLTKDVKIK</sequence>
<dbReference type="GO" id="GO:0005886">
    <property type="term" value="C:plasma membrane"/>
    <property type="evidence" value="ECO:0007669"/>
    <property type="project" value="UniProtKB-SubCell"/>
</dbReference>
<feature type="domain" description="FeoB-type G" evidence="17">
    <location>
        <begin position="2"/>
        <end position="163"/>
    </location>
</feature>
<evidence type="ECO:0000256" key="7">
    <source>
        <dbReference type="ARBA" id="ARBA00022692"/>
    </source>
</evidence>
<dbReference type="Gene3D" id="3.40.50.300">
    <property type="entry name" value="P-loop containing nucleotide triphosphate hydrolases"/>
    <property type="match status" value="1"/>
</dbReference>
<comment type="subcellular location">
    <subcellularLocation>
        <location evidence="1">Cell inner membrane</location>
        <topology evidence="1">Multi-pass membrane protein</topology>
    </subcellularLocation>
</comment>
<feature type="transmembrane region" description="Helical" evidence="16">
    <location>
        <begin position="759"/>
        <end position="781"/>
    </location>
</feature>
<gene>
    <name evidence="18" type="ORF">JKK62_07305</name>
</gene>
<evidence type="ECO:0000313" key="19">
    <source>
        <dbReference type="Proteomes" id="UP000633365"/>
    </source>
</evidence>
<dbReference type="RefSeq" id="WP_201427359.1">
    <property type="nucleotide sequence ID" value="NZ_JAEQMG010000061.1"/>
</dbReference>